<dbReference type="PANTHER" id="PTHR38015">
    <property type="entry name" value="BLR6086 PROTEIN"/>
    <property type="match status" value="1"/>
</dbReference>
<evidence type="ECO:0000259" key="1">
    <source>
        <dbReference type="Pfam" id="PF02317"/>
    </source>
</evidence>
<organism evidence="2">
    <name type="scientific">marine sediment metagenome</name>
    <dbReference type="NCBI Taxonomy" id="412755"/>
    <lineage>
        <taxon>unclassified sequences</taxon>
        <taxon>metagenomes</taxon>
        <taxon>ecological metagenomes</taxon>
    </lineage>
</organism>
<feature type="domain" description="Opine dehydrogenase" evidence="1">
    <location>
        <begin position="192"/>
        <end position="354"/>
    </location>
</feature>
<comment type="caution">
    <text evidence="2">The sequence shown here is derived from an EMBL/GenBank/DDBJ whole genome shotgun (WGS) entry which is preliminary data.</text>
</comment>
<dbReference type="AlphaFoldDB" id="X0UAU0"/>
<protein>
    <recommendedName>
        <fullName evidence="1">Opine dehydrogenase domain-containing protein</fullName>
    </recommendedName>
</protein>
<dbReference type="EMBL" id="BARS01001113">
    <property type="protein sequence ID" value="GAF85610.1"/>
    <property type="molecule type" value="Genomic_DNA"/>
</dbReference>
<evidence type="ECO:0000313" key="2">
    <source>
        <dbReference type="EMBL" id="GAF85610.1"/>
    </source>
</evidence>
<dbReference type="InterPro" id="IPR013328">
    <property type="entry name" value="6PGD_dom2"/>
</dbReference>
<dbReference type="Pfam" id="PF02317">
    <property type="entry name" value="Octopine_DH"/>
    <property type="match status" value="1"/>
</dbReference>
<accession>X0UAU0</accession>
<proteinExistence type="predicted"/>
<gene>
    <name evidence="2" type="ORF">S01H1_02334</name>
</gene>
<name>X0UAU0_9ZZZZ</name>
<dbReference type="SUPFAM" id="SSF48179">
    <property type="entry name" value="6-phosphogluconate dehydrogenase C-terminal domain-like"/>
    <property type="match status" value="1"/>
</dbReference>
<dbReference type="InterPro" id="IPR008927">
    <property type="entry name" value="6-PGluconate_DH-like_C_sf"/>
</dbReference>
<dbReference type="InterPro" id="IPR003421">
    <property type="entry name" value="Opine_DH"/>
</dbReference>
<dbReference type="PANTHER" id="PTHR38015:SF1">
    <property type="entry name" value="OPINE DEHYDROGENASE DOMAIN-CONTAINING PROTEIN"/>
    <property type="match status" value="1"/>
</dbReference>
<dbReference type="Gene3D" id="3.40.50.720">
    <property type="entry name" value="NAD(P)-binding Rossmann-like Domain"/>
    <property type="match status" value="1"/>
</dbReference>
<dbReference type="Gene3D" id="1.10.1040.10">
    <property type="entry name" value="N-(1-d-carboxylethyl)-l-norvaline Dehydrogenase, domain 2"/>
    <property type="match status" value="1"/>
</dbReference>
<dbReference type="GO" id="GO:0016491">
    <property type="term" value="F:oxidoreductase activity"/>
    <property type="evidence" value="ECO:0007669"/>
    <property type="project" value="InterPro"/>
</dbReference>
<feature type="non-terminal residue" evidence="2">
    <location>
        <position position="355"/>
    </location>
</feature>
<dbReference type="InterPro" id="IPR051729">
    <property type="entry name" value="Opine/Lysopine_DH"/>
</dbReference>
<sequence length="355" mass="39883">MEVKTITICGGGNAAHAMIPIIRSNFSGKLNLFIPFGDEAVRFNKLIEEKRFITATIGEKKLYGRPDEASKFAKDVCREADLILMPLPAFAHESTLLQIAPFLKEEVIIGAIPARSGFEYAALKILKDSKKEKAIIFGMQTLPWACRIKEYASKVDILGKKRSIGIAAFPHKTTSELALFLTHLLDLKIETLPNMLTLSLANVGQIIHPGIMYGLFKGKERAIYQKETIPLFYQGVTKEISETLKMMSDEILALTKEIKNIDKSINLNHVLSLKDWLLYSYKDSIEDKSTLQSCFVTNRAYQGLRAPMKKINDDHFLPDFQARYLTEDVPYGLVVTKAIAQLAKVDMPVIDEVIL</sequence>
<reference evidence="2" key="1">
    <citation type="journal article" date="2014" name="Front. Microbiol.">
        <title>High frequency of phylogenetically diverse reductive dehalogenase-homologous genes in deep subseafloor sedimentary metagenomes.</title>
        <authorList>
            <person name="Kawai M."/>
            <person name="Futagami T."/>
            <person name="Toyoda A."/>
            <person name="Takaki Y."/>
            <person name="Nishi S."/>
            <person name="Hori S."/>
            <person name="Arai W."/>
            <person name="Tsubouchi T."/>
            <person name="Morono Y."/>
            <person name="Uchiyama I."/>
            <person name="Ito T."/>
            <person name="Fujiyama A."/>
            <person name="Inagaki F."/>
            <person name="Takami H."/>
        </authorList>
    </citation>
    <scope>NUCLEOTIDE SEQUENCE</scope>
    <source>
        <strain evidence="2">Expedition CK06-06</strain>
    </source>
</reference>